<evidence type="ECO:0000256" key="4">
    <source>
        <dbReference type="ARBA" id="ARBA00022737"/>
    </source>
</evidence>
<dbReference type="GO" id="GO:0005739">
    <property type="term" value="C:mitochondrion"/>
    <property type="evidence" value="ECO:0007669"/>
    <property type="project" value="TreeGrafter"/>
</dbReference>
<keyword evidence="9" id="KW-1185">Reference proteome</keyword>
<feature type="domain" description="Rhodanese" evidence="7">
    <location>
        <begin position="248"/>
        <end position="362"/>
    </location>
</feature>
<dbReference type="CDD" id="cd01449">
    <property type="entry name" value="TST_Repeat_2"/>
    <property type="match status" value="1"/>
</dbReference>
<dbReference type="FunFam" id="3.40.250.10:FF:000015">
    <property type="entry name" value="Sulfurtransferase"/>
    <property type="match status" value="1"/>
</dbReference>
<keyword evidence="2" id="KW-0963">Cytoplasm</keyword>
<feature type="region of interest" description="Disordered" evidence="6">
    <location>
        <begin position="48"/>
        <end position="69"/>
    </location>
</feature>
<evidence type="ECO:0000256" key="1">
    <source>
        <dbReference type="ARBA" id="ARBA00004496"/>
    </source>
</evidence>
<dbReference type="InterPro" id="IPR001763">
    <property type="entry name" value="Rhodanese-like_dom"/>
</dbReference>
<organism evidence="8 9">
    <name type="scientific">[Myrmecia] bisecta</name>
    <dbReference type="NCBI Taxonomy" id="41462"/>
    <lineage>
        <taxon>Eukaryota</taxon>
        <taxon>Viridiplantae</taxon>
        <taxon>Chlorophyta</taxon>
        <taxon>core chlorophytes</taxon>
        <taxon>Trebouxiophyceae</taxon>
        <taxon>Trebouxiales</taxon>
        <taxon>Trebouxiaceae</taxon>
        <taxon>Myrmecia</taxon>
    </lineage>
</organism>
<dbReference type="AlphaFoldDB" id="A0AAW1Q170"/>
<comment type="caution">
    <text evidence="8">The sequence shown here is derived from an EMBL/GenBank/DDBJ whole genome shotgun (WGS) entry which is preliminary data.</text>
</comment>
<proteinExistence type="predicted"/>
<dbReference type="EMBL" id="JALJOR010000007">
    <property type="protein sequence ID" value="KAK9814189.1"/>
    <property type="molecule type" value="Genomic_DNA"/>
</dbReference>
<dbReference type="CDD" id="cd01448">
    <property type="entry name" value="TST_Repeat_1"/>
    <property type="match status" value="1"/>
</dbReference>
<dbReference type="Pfam" id="PF00581">
    <property type="entry name" value="Rhodanese"/>
    <property type="match status" value="2"/>
</dbReference>
<reference evidence="8 9" key="1">
    <citation type="journal article" date="2024" name="Nat. Commun.">
        <title>Phylogenomics reveals the evolutionary origins of lichenization in chlorophyte algae.</title>
        <authorList>
            <person name="Puginier C."/>
            <person name="Libourel C."/>
            <person name="Otte J."/>
            <person name="Skaloud P."/>
            <person name="Haon M."/>
            <person name="Grisel S."/>
            <person name="Petersen M."/>
            <person name="Berrin J.G."/>
            <person name="Delaux P.M."/>
            <person name="Dal Grande F."/>
            <person name="Keller J."/>
        </authorList>
    </citation>
    <scope>NUCLEOTIDE SEQUENCE [LARGE SCALE GENOMIC DNA]</scope>
    <source>
        <strain evidence="8 9">SAG 2043</strain>
    </source>
</reference>
<dbReference type="InterPro" id="IPR001307">
    <property type="entry name" value="Thiosulphate_STrfase_CS"/>
</dbReference>
<dbReference type="GO" id="GO:0004792">
    <property type="term" value="F:thiosulfate-cyanide sulfurtransferase activity"/>
    <property type="evidence" value="ECO:0007669"/>
    <property type="project" value="InterPro"/>
</dbReference>
<evidence type="ECO:0000256" key="6">
    <source>
        <dbReference type="SAM" id="MobiDB-lite"/>
    </source>
</evidence>
<dbReference type="FunFam" id="3.40.250.10:FF:000001">
    <property type="entry name" value="Sulfurtransferase"/>
    <property type="match status" value="1"/>
</dbReference>
<dbReference type="SMART" id="SM00450">
    <property type="entry name" value="RHOD"/>
    <property type="match status" value="2"/>
</dbReference>
<evidence type="ECO:0000256" key="2">
    <source>
        <dbReference type="ARBA" id="ARBA00022490"/>
    </source>
</evidence>
<keyword evidence="3 5" id="KW-0808">Transferase</keyword>
<comment type="subcellular location">
    <subcellularLocation>
        <location evidence="1">Cytoplasm</location>
    </subcellularLocation>
</comment>
<protein>
    <recommendedName>
        <fullName evidence="5">Sulfurtransferase</fullName>
    </recommendedName>
</protein>
<evidence type="ECO:0000256" key="5">
    <source>
        <dbReference type="RuleBase" id="RU000507"/>
    </source>
</evidence>
<dbReference type="PROSITE" id="PS00683">
    <property type="entry name" value="RHODANESE_2"/>
    <property type="match status" value="1"/>
</dbReference>
<dbReference type="Gene3D" id="3.40.250.10">
    <property type="entry name" value="Rhodanese-like domain"/>
    <property type="match status" value="2"/>
</dbReference>
<dbReference type="Proteomes" id="UP001489004">
    <property type="component" value="Unassembled WGS sequence"/>
</dbReference>
<feature type="domain" description="Rhodanese" evidence="7">
    <location>
        <begin position="87"/>
        <end position="204"/>
    </location>
</feature>
<name>A0AAW1Q170_9CHLO</name>
<dbReference type="PANTHER" id="PTHR11364">
    <property type="entry name" value="THIOSULFATE SULFERTANSFERASE"/>
    <property type="match status" value="1"/>
</dbReference>
<sequence length="366" mass="39081">MLGITCKPNHFICAHWCRTLPSSCVAPSLSSTRRRHNLCTPSLLPTRSNKTQAALQSNSGESSRATTMSAESLPSLVTPSWLKDRLGDRTLKLLDASWYMPNSGRNPQAEFRAERIPGSHFFDLDKVSDTTSDLPHMLPSPEAFAAAADALGISNEDTVVVYDRSGIFSAPRAWWTFKVFGHSRVAVLDGGYPLWKSSGLPVDTTPMGEEQVNAAGQAAGKPPGSSKYRAQLQEPQVRALQQVLDNVSSQKEVVVDARGGGRFAATAPEPRAGIRGGHIPGSKNVPFDAVLSSGKFKSPEKLQKVFTEAGVDLQQPIVTSCGTGVTACVLALAIHQVNPKAAVAVYDGSWTEWGGRSDTPIATAAS</sequence>
<dbReference type="PANTHER" id="PTHR11364:SF27">
    <property type="entry name" value="SULFURTRANSFERASE"/>
    <property type="match status" value="1"/>
</dbReference>
<dbReference type="PROSITE" id="PS50206">
    <property type="entry name" value="RHODANESE_3"/>
    <property type="match status" value="2"/>
</dbReference>
<dbReference type="SUPFAM" id="SSF52821">
    <property type="entry name" value="Rhodanese/Cell cycle control phosphatase"/>
    <property type="match status" value="2"/>
</dbReference>
<evidence type="ECO:0000256" key="3">
    <source>
        <dbReference type="ARBA" id="ARBA00022679"/>
    </source>
</evidence>
<accession>A0AAW1Q170</accession>
<evidence type="ECO:0000313" key="9">
    <source>
        <dbReference type="Proteomes" id="UP001489004"/>
    </source>
</evidence>
<dbReference type="NCBIfam" id="NF008557">
    <property type="entry name" value="PRK11493.1"/>
    <property type="match status" value="1"/>
</dbReference>
<dbReference type="InterPro" id="IPR045078">
    <property type="entry name" value="TST/MPST-like"/>
</dbReference>
<gene>
    <name evidence="8" type="ORF">WJX72_001974</name>
</gene>
<dbReference type="InterPro" id="IPR036873">
    <property type="entry name" value="Rhodanese-like_dom_sf"/>
</dbReference>
<evidence type="ECO:0000313" key="8">
    <source>
        <dbReference type="EMBL" id="KAK9814189.1"/>
    </source>
</evidence>
<keyword evidence="4" id="KW-0677">Repeat</keyword>
<evidence type="ECO:0000259" key="7">
    <source>
        <dbReference type="PROSITE" id="PS50206"/>
    </source>
</evidence>